<name>A0A258DD90_CAUVI</name>
<keyword evidence="2" id="KW-0378">Hydrolase</keyword>
<dbReference type="PANTHER" id="PTHR38590">
    <property type="entry name" value="BLL0828 PROTEIN"/>
    <property type="match status" value="1"/>
</dbReference>
<dbReference type="InterPro" id="IPR007569">
    <property type="entry name" value="DUF559"/>
</dbReference>
<dbReference type="Gene3D" id="3.40.960.10">
    <property type="entry name" value="VSR Endonuclease"/>
    <property type="match status" value="1"/>
</dbReference>
<dbReference type="PANTHER" id="PTHR38590:SF1">
    <property type="entry name" value="BLL0828 PROTEIN"/>
    <property type="match status" value="1"/>
</dbReference>
<comment type="caution">
    <text evidence="2">The sequence shown here is derived from an EMBL/GenBank/DDBJ whole genome shotgun (WGS) entry which is preliminary data.</text>
</comment>
<keyword evidence="2" id="KW-0255">Endonuclease</keyword>
<dbReference type="EMBL" id="NCDQ01000024">
    <property type="protein sequence ID" value="OYX05729.1"/>
    <property type="molecule type" value="Genomic_DNA"/>
</dbReference>
<feature type="domain" description="DUF559" evidence="1">
    <location>
        <begin position="2"/>
        <end position="108"/>
    </location>
</feature>
<dbReference type="GO" id="GO:0004519">
    <property type="term" value="F:endonuclease activity"/>
    <property type="evidence" value="ECO:0007669"/>
    <property type="project" value="UniProtKB-KW"/>
</dbReference>
<evidence type="ECO:0000313" key="2">
    <source>
        <dbReference type="EMBL" id="OYX05729.1"/>
    </source>
</evidence>
<accession>A0A258DD90</accession>
<dbReference type="Proteomes" id="UP000215616">
    <property type="component" value="Unassembled WGS sequence"/>
</dbReference>
<evidence type="ECO:0000313" key="3">
    <source>
        <dbReference type="Proteomes" id="UP000215616"/>
    </source>
</evidence>
<dbReference type="SUPFAM" id="SSF52980">
    <property type="entry name" value="Restriction endonuclease-like"/>
    <property type="match status" value="1"/>
</dbReference>
<evidence type="ECO:0000259" key="1">
    <source>
        <dbReference type="Pfam" id="PF04480"/>
    </source>
</evidence>
<dbReference type="InterPro" id="IPR047216">
    <property type="entry name" value="Endonuclease_DUF559_bact"/>
</dbReference>
<dbReference type="CDD" id="cd01038">
    <property type="entry name" value="Endonuclease_DUF559"/>
    <property type="match status" value="1"/>
</dbReference>
<gene>
    <name evidence="2" type="ORF">B7Z12_02690</name>
</gene>
<keyword evidence="2" id="KW-0540">Nuclease</keyword>
<dbReference type="InterPro" id="IPR011335">
    <property type="entry name" value="Restrct_endonuc-II-like"/>
</dbReference>
<dbReference type="Pfam" id="PF04480">
    <property type="entry name" value="DUF559"/>
    <property type="match status" value="1"/>
</dbReference>
<reference evidence="2 3" key="1">
    <citation type="submission" date="2017-03" db="EMBL/GenBank/DDBJ databases">
        <title>Lifting the veil on microbial sulfur biogeochemistry in mining wastewaters.</title>
        <authorList>
            <person name="Kantor R.S."/>
            <person name="Colenbrander Nelson T."/>
            <person name="Marshall S."/>
            <person name="Bennett D."/>
            <person name="Apte S."/>
            <person name="Camacho D."/>
            <person name="Thomas B.C."/>
            <person name="Warren L.A."/>
            <person name="Banfield J.F."/>
        </authorList>
    </citation>
    <scope>NUCLEOTIDE SEQUENCE [LARGE SCALE GENOMIC DNA]</scope>
    <source>
        <strain evidence="2">32-67-7</strain>
    </source>
</reference>
<proteinExistence type="predicted"/>
<organism evidence="2 3">
    <name type="scientific">Caulobacter vibrioides</name>
    <name type="common">Caulobacter crescentus</name>
    <dbReference type="NCBI Taxonomy" id="155892"/>
    <lineage>
        <taxon>Bacteria</taxon>
        <taxon>Pseudomonadati</taxon>
        <taxon>Pseudomonadota</taxon>
        <taxon>Alphaproteobacteria</taxon>
        <taxon>Caulobacterales</taxon>
        <taxon>Caulobacteraceae</taxon>
        <taxon>Caulobacter</taxon>
    </lineage>
</organism>
<sequence length="113" mass="13121">MNRTAIARQLRQRQTFAEKTLWALVRNRRVGGFKFIRQAVIDRYIVDFVCQSARVIIELDGPVHVGREEHDAERARILELCGYLVLRFRNERILADPGGTVDEILDVLRMGRS</sequence>
<protein>
    <submittedName>
        <fullName evidence="2">Endonuclease</fullName>
    </submittedName>
</protein>
<dbReference type="AlphaFoldDB" id="A0A258DD90"/>